<proteinExistence type="predicted"/>
<reference evidence="1" key="1">
    <citation type="submission" date="2021-07" db="EMBL/GenBank/DDBJ databases">
        <title>Zhongshania sp. CAU 1632 isolated from seawater.</title>
        <authorList>
            <person name="Kim W."/>
        </authorList>
    </citation>
    <scope>NUCLEOTIDE SEQUENCE</scope>
    <source>
        <strain evidence="1">CAU 1632</strain>
    </source>
</reference>
<evidence type="ECO:0000313" key="2">
    <source>
        <dbReference type="Proteomes" id="UP001166291"/>
    </source>
</evidence>
<accession>A0ABS6VQI8</accession>
<evidence type="ECO:0000313" key="1">
    <source>
        <dbReference type="EMBL" id="MBW2939986.1"/>
    </source>
</evidence>
<dbReference type="RefSeq" id="WP_219042217.1">
    <property type="nucleotide sequence ID" value="NZ_JAHWDQ010000001.1"/>
</dbReference>
<dbReference type="EMBL" id="JAHWDQ010000001">
    <property type="protein sequence ID" value="MBW2939986.1"/>
    <property type="molecule type" value="Genomic_DNA"/>
</dbReference>
<name>A0ABS6VQI8_9GAMM</name>
<dbReference type="Proteomes" id="UP001166291">
    <property type="component" value="Unassembled WGS sequence"/>
</dbReference>
<keyword evidence="2" id="KW-1185">Reference proteome</keyword>
<sequence length="147" mass="16667">MRVNWNITPSELGSLAEYVCTIDSVAKLEEELEPLIIACTDKAVSLMHDNIDDDSQYLIFEITADGILKIVVTDDTKQREAGHKVICDMSTVEPYLAKSSHWKFKDERFADVVKFCLRDYLTTCSGFMRFSLVATFSEGDRAKTELL</sequence>
<organism evidence="1 2">
    <name type="scientific">Zhongshania aquimaris</name>
    <dbReference type="NCBI Taxonomy" id="2857107"/>
    <lineage>
        <taxon>Bacteria</taxon>
        <taxon>Pseudomonadati</taxon>
        <taxon>Pseudomonadota</taxon>
        <taxon>Gammaproteobacteria</taxon>
        <taxon>Cellvibrionales</taxon>
        <taxon>Spongiibacteraceae</taxon>
        <taxon>Zhongshania</taxon>
    </lineage>
</organism>
<gene>
    <name evidence="1" type="ORF">KXJ70_04330</name>
</gene>
<protein>
    <submittedName>
        <fullName evidence="1">Uncharacterized protein</fullName>
    </submittedName>
</protein>
<comment type="caution">
    <text evidence="1">The sequence shown here is derived from an EMBL/GenBank/DDBJ whole genome shotgun (WGS) entry which is preliminary data.</text>
</comment>